<dbReference type="PROSITE" id="PS00107">
    <property type="entry name" value="PROTEIN_KINASE_ATP"/>
    <property type="match status" value="1"/>
</dbReference>
<organism evidence="7">
    <name type="scientific">Aureococcus anophagefferens</name>
    <name type="common">Harmful bloom alga</name>
    <dbReference type="NCBI Taxonomy" id="44056"/>
    <lineage>
        <taxon>Eukaryota</taxon>
        <taxon>Sar</taxon>
        <taxon>Stramenopiles</taxon>
        <taxon>Ochrophyta</taxon>
        <taxon>Pelagophyceae</taxon>
        <taxon>Pelagomonadales</taxon>
        <taxon>Pelagomonadaceae</taxon>
        <taxon>Aureococcus</taxon>
    </lineage>
</organism>
<evidence type="ECO:0000256" key="3">
    <source>
        <dbReference type="PROSITE-ProRule" id="PRU10141"/>
    </source>
</evidence>
<evidence type="ECO:0000259" key="5">
    <source>
        <dbReference type="PROSITE" id="PS50011"/>
    </source>
</evidence>
<dbReference type="Proteomes" id="UP000002729">
    <property type="component" value="Unassembled WGS sequence"/>
</dbReference>
<dbReference type="InterPro" id="IPR011009">
    <property type="entry name" value="Kinase-like_dom_sf"/>
</dbReference>
<dbReference type="GO" id="GO:0004674">
    <property type="term" value="F:protein serine/threonine kinase activity"/>
    <property type="evidence" value="ECO:0007669"/>
    <property type="project" value="UniProtKB-KW"/>
</dbReference>
<dbReference type="EMBL" id="GL833139">
    <property type="protein sequence ID" value="EGB05703.1"/>
    <property type="molecule type" value="Genomic_DNA"/>
</dbReference>
<dbReference type="SUPFAM" id="SSF56112">
    <property type="entry name" value="Protein kinase-like (PK-like)"/>
    <property type="match status" value="1"/>
</dbReference>
<dbReference type="Pfam" id="PF00069">
    <property type="entry name" value="Pkinase"/>
    <property type="match status" value="1"/>
</dbReference>
<reference evidence="6 7" key="1">
    <citation type="journal article" date="2011" name="Proc. Natl. Acad. Sci. U.S.A.">
        <title>Niche of harmful alga Aureococcus anophagefferens revealed through ecogenomics.</title>
        <authorList>
            <person name="Gobler C.J."/>
            <person name="Berry D.L."/>
            <person name="Dyhrman S.T."/>
            <person name="Wilhelm S.W."/>
            <person name="Salamov A."/>
            <person name="Lobanov A.V."/>
            <person name="Zhang Y."/>
            <person name="Collier J.L."/>
            <person name="Wurch L.L."/>
            <person name="Kustka A.B."/>
            <person name="Dill B.D."/>
            <person name="Shah M."/>
            <person name="VerBerkmoes N.C."/>
            <person name="Kuo A."/>
            <person name="Terry A."/>
            <person name="Pangilinan J."/>
            <person name="Lindquist E.A."/>
            <person name="Lucas S."/>
            <person name="Paulsen I.T."/>
            <person name="Hattenrath-Lehmann T.K."/>
            <person name="Talmage S.C."/>
            <person name="Walker E.A."/>
            <person name="Koch F."/>
            <person name="Burson A.M."/>
            <person name="Marcoval M.A."/>
            <person name="Tang Y.Z."/>
            <person name="Lecleir G.R."/>
            <person name="Coyne K.J."/>
            <person name="Berg G.M."/>
            <person name="Bertrand E.M."/>
            <person name="Saito M.A."/>
            <person name="Gladyshev V.N."/>
            <person name="Grigoriev I.V."/>
        </authorList>
    </citation>
    <scope>NUCLEOTIDE SEQUENCE [LARGE SCALE GENOMIC DNA]</scope>
    <source>
        <strain evidence="7">CCMP 1984</strain>
    </source>
</reference>
<evidence type="ECO:0000256" key="4">
    <source>
        <dbReference type="RuleBase" id="RU000304"/>
    </source>
</evidence>
<dbReference type="SMART" id="SM00220">
    <property type="entry name" value="S_TKc"/>
    <property type="match status" value="1"/>
</dbReference>
<dbReference type="OMA" id="FLERYEC"/>
<protein>
    <recommendedName>
        <fullName evidence="5">Protein kinase domain-containing protein</fullName>
    </recommendedName>
</protein>
<dbReference type="InterPro" id="IPR000719">
    <property type="entry name" value="Prot_kinase_dom"/>
</dbReference>
<accession>F0YGN7</accession>
<comment type="similarity">
    <text evidence="4">Belongs to the protein kinase superfamily.</text>
</comment>
<dbReference type="InterPro" id="IPR017441">
    <property type="entry name" value="Protein_kinase_ATP_BS"/>
</dbReference>
<dbReference type="PROSITE" id="PS00108">
    <property type="entry name" value="PROTEIN_KINASE_ST"/>
    <property type="match status" value="1"/>
</dbReference>
<evidence type="ECO:0000256" key="1">
    <source>
        <dbReference type="ARBA" id="ARBA00022741"/>
    </source>
</evidence>
<keyword evidence="4" id="KW-0808">Transferase</keyword>
<dbReference type="Gene3D" id="1.10.510.10">
    <property type="entry name" value="Transferase(Phosphotransferase) domain 1"/>
    <property type="match status" value="1"/>
</dbReference>
<dbReference type="Gene3D" id="3.30.200.20">
    <property type="entry name" value="Phosphorylase Kinase, domain 1"/>
    <property type="match status" value="1"/>
</dbReference>
<feature type="binding site" evidence="3">
    <location>
        <position position="71"/>
    </location>
    <ligand>
        <name>ATP</name>
        <dbReference type="ChEBI" id="CHEBI:30616"/>
    </ligand>
</feature>
<dbReference type="PANTHER" id="PTHR24347">
    <property type="entry name" value="SERINE/THREONINE-PROTEIN KINASE"/>
    <property type="match status" value="1"/>
</dbReference>
<keyword evidence="4" id="KW-0418">Kinase</keyword>
<evidence type="ECO:0000313" key="7">
    <source>
        <dbReference type="Proteomes" id="UP000002729"/>
    </source>
</evidence>
<dbReference type="GO" id="GO:0005524">
    <property type="term" value="F:ATP binding"/>
    <property type="evidence" value="ECO:0007669"/>
    <property type="project" value="UniProtKB-UniRule"/>
</dbReference>
<sequence>MGPCNSRSGRVNIYSEQSTPITEISQHGPGTVAFLERYECSFTPTEILGSGAYSTVYKCVDKESREECAAKVIQLKKMAEDEVDALHIEVGILEEIKHPNVLTIHGFFEDIATTNNPSPKAYIVTEILRGGELFDRIVERTYYSEYEARKVIQILLDVMCHLHAKNIAHRDLKPENLLLKSMKDDHELKCGTPNYVAPEILENRQYGCAVDMWSVGVLTFVLLGGYPPFHDDNEAKLFERIKCAQFNFDPQYWDVVSADAKDFIRKLLNNNPGVRLTAEQAILHPWLVKGDHELITVHLEKTMRQLRNFNGKRKFKAAARMVLTTRKFSSVRCPAARPPS</sequence>
<gene>
    <name evidence="6" type="ORF">AURANDRAFT_54494</name>
</gene>
<keyword evidence="2 3" id="KW-0067">ATP-binding</keyword>
<dbReference type="KEGG" id="aaf:AURANDRAFT_54494"/>
<evidence type="ECO:0000256" key="2">
    <source>
        <dbReference type="ARBA" id="ARBA00022840"/>
    </source>
</evidence>
<keyword evidence="7" id="KW-1185">Reference proteome</keyword>
<evidence type="ECO:0000313" key="6">
    <source>
        <dbReference type="EMBL" id="EGB05703.1"/>
    </source>
</evidence>
<proteinExistence type="inferred from homology"/>
<dbReference type="eggNOG" id="KOG0032">
    <property type="taxonomic scope" value="Eukaryota"/>
</dbReference>
<keyword evidence="1 3" id="KW-0547">Nucleotide-binding</keyword>
<dbReference type="RefSeq" id="XP_009039542.1">
    <property type="nucleotide sequence ID" value="XM_009041294.1"/>
</dbReference>
<dbReference type="CDD" id="cd05117">
    <property type="entry name" value="STKc_CAMK"/>
    <property type="match status" value="1"/>
</dbReference>
<dbReference type="AlphaFoldDB" id="F0YGN7"/>
<dbReference type="PROSITE" id="PS50011">
    <property type="entry name" value="PROTEIN_KINASE_DOM"/>
    <property type="match status" value="1"/>
</dbReference>
<keyword evidence="4" id="KW-0723">Serine/threonine-protein kinase</keyword>
<name>F0YGN7_AURAN</name>
<feature type="domain" description="Protein kinase" evidence="5">
    <location>
        <begin position="42"/>
        <end position="287"/>
    </location>
</feature>
<dbReference type="InterPro" id="IPR008271">
    <property type="entry name" value="Ser/Thr_kinase_AS"/>
</dbReference>
<dbReference type="GeneID" id="20222396"/>
<dbReference type="OrthoDB" id="197746at2759"/>
<dbReference type="InParanoid" id="F0YGN7"/>